<protein>
    <recommendedName>
        <fullName evidence="3">VacJ</fullName>
    </recommendedName>
</protein>
<dbReference type="RefSeq" id="WP_131839871.1">
    <property type="nucleotide sequence ID" value="NZ_SLWB01000012.1"/>
</dbReference>
<keyword evidence="2" id="KW-1185">Reference proteome</keyword>
<organism evidence="1 2">
    <name type="scientific">Acetobacteroides hydrogenigenes</name>
    <dbReference type="NCBI Taxonomy" id="979970"/>
    <lineage>
        <taxon>Bacteria</taxon>
        <taxon>Pseudomonadati</taxon>
        <taxon>Bacteroidota</taxon>
        <taxon>Bacteroidia</taxon>
        <taxon>Bacteroidales</taxon>
        <taxon>Rikenellaceae</taxon>
        <taxon>Acetobacteroides</taxon>
    </lineage>
</organism>
<reference evidence="1 2" key="1">
    <citation type="submission" date="2019-03" db="EMBL/GenBank/DDBJ databases">
        <title>Genomic Encyclopedia of Archaeal and Bacterial Type Strains, Phase II (KMG-II): from individual species to whole genera.</title>
        <authorList>
            <person name="Goeker M."/>
        </authorList>
    </citation>
    <scope>NUCLEOTIDE SEQUENCE [LARGE SCALE GENOMIC DNA]</scope>
    <source>
        <strain evidence="1 2">RL-C</strain>
    </source>
</reference>
<dbReference type="AlphaFoldDB" id="A0A4V2RNR3"/>
<name>A0A4V2RNR3_9BACT</name>
<proteinExistence type="predicted"/>
<dbReference type="OrthoDB" id="8602450at2"/>
<evidence type="ECO:0000313" key="2">
    <source>
        <dbReference type="Proteomes" id="UP000294830"/>
    </source>
</evidence>
<comment type="caution">
    <text evidence="1">The sequence shown here is derived from an EMBL/GenBank/DDBJ whole genome shotgun (WGS) entry which is preliminary data.</text>
</comment>
<dbReference type="EMBL" id="SLWB01000012">
    <property type="protein sequence ID" value="TCN64730.1"/>
    <property type="molecule type" value="Genomic_DNA"/>
</dbReference>
<gene>
    <name evidence="1" type="ORF">CLV25_11257</name>
</gene>
<evidence type="ECO:0008006" key="3">
    <source>
        <dbReference type="Google" id="ProtNLM"/>
    </source>
</evidence>
<dbReference type="Proteomes" id="UP000294830">
    <property type="component" value="Unassembled WGS sequence"/>
</dbReference>
<evidence type="ECO:0000313" key="1">
    <source>
        <dbReference type="EMBL" id="TCN64730.1"/>
    </source>
</evidence>
<accession>A0A4V2RNR3</accession>
<sequence>MKIVNRNALAVIPQKPFWDWLLSVDEQFDLEEIEESGDFNVYLIPEFENEDEIVEYLEKNYDQIFKNELLDWYSDESLWPKERTWEVFEDWFTIEAHSLIYDMSNSPLQKL</sequence>